<comment type="subcellular location">
    <subcellularLocation>
        <location evidence="1 16">Mitochondrion membrane</location>
        <topology evidence="1 16">Multi-pass membrane protein</topology>
    </subcellularLocation>
</comment>
<evidence type="ECO:0000313" key="19">
    <source>
        <dbReference type="EMBL" id="ALO81707.1"/>
    </source>
</evidence>
<feature type="transmembrane region" description="Helical" evidence="16">
    <location>
        <begin position="376"/>
        <end position="409"/>
    </location>
</feature>
<evidence type="ECO:0000256" key="7">
    <source>
        <dbReference type="ARBA" id="ARBA00022692"/>
    </source>
</evidence>
<keyword evidence="14 16" id="KW-0472">Membrane</keyword>
<organism evidence="19">
    <name type="scientific">Phyllochaetopterus sp. AW-2015</name>
    <dbReference type="NCBI Taxonomy" id="1750699"/>
    <lineage>
        <taxon>Eukaryota</taxon>
        <taxon>Metazoa</taxon>
        <taxon>Spiralia</taxon>
        <taxon>Lophotrochozoa</taxon>
        <taxon>Annelida</taxon>
        <taxon>Polychaeta</taxon>
        <taxon>Sedentaria</taxon>
        <taxon>Chaetopteridae</taxon>
        <taxon>Phyllochaetopterus</taxon>
    </lineage>
</organism>
<comment type="catalytic activity">
    <reaction evidence="15 16">
        <text>a ubiquinone + NADH + 5 H(+)(in) = a ubiquinol + NAD(+) + 4 H(+)(out)</text>
        <dbReference type="Rhea" id="RHEA:29091"/>
        <dbReference type="Rhea" id="RHEA-COMP:9565"/>
        <dbReference type="Rhea" id="RHEA-COMP:9566"/>
        <dbReference type="ChEBI" id="CHEBI:15378"/>
        <dbReference type="ChEBI" id="CHEBI:16389"/>
        <dbReference type="ChEBI" id="CHEBI:17976"/>
        <dbReference type="ChEBI" id="CHEBI:57540"/>
        <dbReference type="ChEBI" id="CHEBI:57945"/>
        <dbReference type="EC" id="7.1.1.2"/>
    </reaction>
</comment>
<dbReference type="GO" id="GO:0031966">
    <property type="term" value="C:mitochondrial membrane"/>
    <property type="evidence" value="ECO:0007669"/>
    <property type="project" value="UniProtKB-SubCell"/>
</dbReference>
<evidence type="ECO:0000256" key="15">
    <source>
        <dbReference type="ARBA" id="ARBA00049551"/>
    </source>
</evidence>
<keyword evidence="7 16" id="KW-0812">Transmembrane</keyword>
<feature type="transmembrane region" description="Helical" evidence="16">
    <location>
        <begin position="116"/>
        <end position="136"/>
    </location>
</feature>
<evidence type="ECO:0000256" key="4">
    <source>
        <dbReference type="ARBA" id="ARBA00021006"/>
    </source>
</evidence>
<dbReference type="InterPro" id="IPR001750">
    <property type="entry name" value="ND/Mrp_TM"/>
</dbReference>
<name>A0A0S2N0G7_9ANNE</name>
<proteinExistence type="inferred from homology"/>
<evidence type="ECO:0000256" key="9">
    <source>
        <dbReference type="ARBA" id="ARBA00022982"/>
    </source>
</evidence>
<feature type="transmembrane region" description="Helical" evidence="16">
    <location>
        <begin position="341"/>
        <end position="364"/>
    </location>
</feature>
<dbReference type="PRINTS" id="PR01437">
    <property type="entry name" value="NUOXDRDTASE4"/>
</dbReference>
<evidence type="ECO:0000256" key="5">
    <source>
        <dbReference type="ARBA" id="ARBA00022448"/>
    </source>
</evidence>
<feature type="domain" description="NADH:quinone oxidoreductase/Mrp antiporter transmembrane" evidence="17">
    <location>
        <begin position="111"/>
        <end position="399"/>
    </location>
</feature>
<evidence type="ECO:0000256" key="11">
    <source>
        <dbReference type="ARBA" id="ARBA00023027"/>
    </source>
</evidence>
<feature type="transmembrane region" description="Helical" evidence="16">
    <location>
        <begin position="20"/>
        <end position="41"/>
    </location>
</feature>
<evidence type="ECO:0000256" key="6">
    <source>
        <dbReference type="ARBA" id="ARBA00022660"/>
    </source>
</evidence>
<evidence type="ECO:0000256" key="2">
    <source>
        <dbReference type="ARBA" id="ARBA00009025"/>
    </source>
</evidence>
<keyword evidence="5 16" id="KW-0813">Transport</keyword>
<feature type="transmembrane region" description="Helical" evidence="16">
    <location>
        <begin position="430"/>
        <end position="451"/>
    </location>
</feature>
<protein>
    <recommendedName>
        <fullName evidence="4 16">NADH-ubiquinone oxidoreductase chain 4</fullName>
        <ecNumber evidence="3 16">7.1.1.2</ecNumber>
    </recommendedName>
</protein>
<feature type="transmembrane region" description="Helical" evidence="16">
    <location>
        <begin position="143"/>
        <end position="166"/>
    </location>
</feature>
<evidence type="ECO:0000256" key="10">
    <source>
        <dbReference type="ARBA" id="ARBA00022989"/>
    </source>
</evidence>
<dbReference type="PANTHER" id="PTHR43507">
    <property type="entry name" value="NADH-UBIQUINONE OXIDOREDUCTASE CHAIN 4"/>
    <property type="match status" value="1"/>
</dbReference>
<evidence type="ECO:0000256" key="16">
    <source>
        <dbReference type="RuleBase" id="RU003297"/>
    </source>
</evidence>
<dbReference type="GO" id="GO:0048039">
    <property type="term" value="F:ubiquinone binding"/>
    <property type="evidence" value="ECO:0007669"/>
    <property type="project" value="TreeGrafter"/>
</dbReference>
<evidence type="ECO:0000256" key="3">
    <source>
        <dbReference type="ARBA" id="ARBA00012944"/>
    </source>
</evidence>
<keyword evidence="12 16" id="KW-0830">Ubiquinone</keyword>
<feature type="transmembrane region" description="Helical" evidence="16">
    <location>
        <begin position="220"/>
        <end position="241"/>
    </location>
</feature>
<dbReference type="GO" id="GO:0042773">
    <property type="term" value="P:ATP synthesis coupled electron transport"/>
    <property type="evidence" value="ECO:0007669"/>
    <property type="project" value="InterPro"/>
</dbReference>
<keyword evidence="9 16" id="KW-0249">Electron transport</keyword>
<evidence type="ECO:0000256" key="14">
    <source>
        <dbReference type="ARBA" id="ARBA00023136"/>
    </source>
</evidence>
<sequence>MLKIILPLAFITIPNMLLPAPMWAMVTQTSLLILFLTTPLILFNPLLDSNHVTSLIEINSLSAPLLALTMFFLPLMLIASQKINHTSTMPLLFLNMTILLTLVLLCAFATSNMISFYIMFELSLVPTAFLIMLWGYQPERVNATFYLLLYTITFSLPLLMMIMYMYNLTHSMSFSLLAYILLPCQIYFPTISALAFTLAFLVKLPLFLLHLWLPKAHVEAPVAGSMILAGILLKLGIYGLLKILPLTPIFTLALPLLLITLSLLGATITSLVCLQQTDMKSLIAYASISHMNLTLAAICTNTSWSWNGALFMSIAHGLASSALFALANYTYNVAQSRNLALFKGLLTIAPNITTWWFIFLIFNFAAPPSLNFASELIIIISIISFSHLIIPLLLATIVFSAAYSMALYGSSQHGQLSSFLQPGTPIIPNSFTLLTFHFIPLIALTLAPQLLLWA</sequence>
<evidence type="ECO:0000256" key="1">
    <source>
        <dbReference type="ARBA" id="ARBA00004225"/>
    </source>
</evidence>
<accession>A0A0S2N0G7</accession>
<keyword evidence="6 16" id="KW-0679">Respiratory chain</keyword>
<dbReference type="InterPro" id="IPR003918">
    <property type="entry name" value="NADH_UbQ_OxRdtase"/>
</dbReference>
<gene>
    <name evidence="19" type="primary">NAD4</name>
</gene>
<feature type="domain" description="NADH:ubiquinone oxidoreductase chain 4 N-terminal" evidence="18">
    <location>
        <begin position="1"/>
        <end position="106"/>
    </location>
</feature>
<keyword evidence="11 16" id="KW-0520">NAD</keyword>
<dbReference type="PANTHER" id="PTHR43507:SF20">
    <property type="entry name" value="NADH-UBIQUINONE OXIDOREDUCTASE CHAIN 4"/>
    <property type="match status" value="1"/>
</dbReference>
<keyword evidence="13 16" id="KW-0496">Mitochondrion</keyword>
<evidence type="ECO:0000256" key="12">
    <source>
        <dbReference type="ARBA" id="ARBA00023075"/>
    </source>
</evidence>
<dbReference type="Pfam" id="PF01059">
    <property type="entry name" value="Oxidored_q5_N"/>
    <property type="match status" value="1"/>
</dbReference>
<feature type="transmembrane region" description="Helical" evidence="16">
    <location>
        <begin position="282"/>
        <end position="304"/>
    </location>
</feature>
<dbReference type="EC" id="7.1.1.2" evidence="3 16"/>
<evidence type="ECO:0000259" key="18">
    <source>
        <dbReference type="Pfam" id="PF01059"/>
    </source>
</evidence>
<feature type="transmembrane region" description="Helical" evidence="16">
    <location>
        <begin position="186"/>
        <end position="213"/>
    </location>
</feature>
<dbReference type="GO" id="GO:0015990">
    <property type="term" value="P:electron transport coupled proton transport"/>
    <property type="evidence" value="ECO:0007669"/>
    <property type="project" value="TreeGrafter"/>
</dbReference>
<dbReference type="EMBL" id="KT726961">
    <property type="protein sequence ID" value="ALO81707.1"/>
    <property type="molecule type" value="Genomic_DNA"/>
</dbReference>
<reference evidence="19" key="1">
    <citation type="journal article" date="2015" name="Mol. Phylogenet. Evol.">
        <title>Evolution of mitochondrial gene order in Annelida.</title>
        <authorList>
            <person name="Weigert A."/>
            <person name="Golombek A."/>
            <person name="Gerth M."/>
            <person name="Schwarz F."/>
            <person name="Struck T.H."/>
            <person name="Bleidorn C."/>
        </authorList>
    </citation>
    <scope>NUCLEOTIDE SEQUENCE</scope>
</reference>
<comment type="similarity">
    <text evidence="2 16">Belongs to the complex I subunit 4 family.</text>
</comment>
<comment type="function">
    <text evidence="16">Core subunit of the mitochondrial membrane respiratory chain NADH dehydrogenase (Complex I) which catalyzes electron transfer from NADH through the respiratory chain, using ubiquinone as an electron acceptor. Essential for the catalytic activity and assembly of complex I.</text>
</comment>
<keyword evidence="10 16" id="KW-1133">Transmembrane helix</keyword>
<evidence type="ECO:0000259" key="17">
    <source>
        <dbReference type="Pfam" id="PF00361"/>
    </source>
</evidence>
<feature type="transmembrane region" description="Helical" evidence="16">
    <location>
        <begin position="61"/>
        <end position="79"/>
    </location>
</feature>
<evidence type="ECO:0000256" key="13">
    <source>
        <dbReference type="ARBA" id="ARBA00023128"/>
    </source>
</evidence>
<dbReference type="GO" id="GO:0003954">
    <property type="term" value="F:NADH dehydrogenase activity"/>
    <property type="evidence" value="ECO:0007669"/>
    <property type="project" value="TreeGrafter"/>
</dbReference>
<keyword evidence="8" id="KW-1278">Translocase</keyword>
<feature type="transmembrane region" description="Helical" evidence="16">
    <location>
        <begin position="310"/>
        <end position="329"/>
    </location>
</feature>
<dbReference type="Pfam" id="PF00361">
    <property type="entry name" value="Proton_antipo_M"/>
    <property type="match status" value="1"/>
</dbReference>
<geneLocation type="mitochondrion" evidence="19"/>
<dbReference type="InterPro" id="IPR000260">
    <property type="entry name" value="NADH4_N"/>
</dbReference>
<dbReference type="AlphaFoldDB" id="A0A0S2N0G7"/>
<feature type="transmembrane region" description="Helical" evidence="16">
    <location>
        <begin position="91"/>
        <end position="110"/>
    </location>
</feature>
<evidence type="ECO:0000256" key="8">
    <source>
        <dbReference type="ARBA" id="ARBA00022967"/>
    </source>
</evidence>
<feature type="transmembrane region" description="Helical" evidence="16">
    <location>
        <begin position="253"/>
        <end position="275"/>
    </location>
</feature>
<dbReference type="GO" id="GO:0008137">
    <property type="term" value="F:NADH dehydrogenase (ubiquinone) activity"/>
    <property type="evidence" value="ECO:0007669"/>
    <property type="project" value="UniProtKB-UniRule"/>
</dbReference>